<feature type="compositionally biased region" description="Polar residues" evidence="1">
    <location>
        <begin position="624"/>
        <end position="636"/>
    </location>
</feature>
<proteinExistence type="predicted"/>
<name>A0A9P7ZPX1_9HYPO</name>
<feature type="transmembrane region" description="Helical" evidence="2">
    <location>
        <begin position="442"/>
        <end position="463"/>
    </location>
</feature>
<dbReference type="InterPro" id="IPR056336">
    <property type="entry name" value="YVC1_C"/>
</dbReference>
<dbReference type="PANTHER" id="PTHR35859:SF5">
    <property type="entry name" value="ION TRANSPORT DOMAIN-CONTAINING PROTEIN"/>
    <property type="match status" value="1"/>
</dbReference>
<reference evidence="4" key="1">
    <citation type="journal article" date="2021" name="IMA Fungus">
        <title>Genomic characterization of three marine fungi, including Emericellopsis atlantica sp. nov. with signatures of a generalist lifestyle and marine biomass degradation.</title>
        <authorList>
            <person name="Hagestad O.C."/>
            <person name="Hou L."/>
            <person name="Andersen J.H."/>
            <person name="Hansen E.H."/>
            <person name="Altermark B."/>
            <person name="Li C."/>
            <person name="Kuhnert E."/>
            <person name="Cox R.J."/>
            <person name="Crous P.W."/>
            <person name="Spatafora J.W."/>
            <person name="Lail K."/>
            <person name="Amirebrahimi M."/>
            <person name="Lipzen A."/>
            <person name="Pangilinan J."/>
            <person name="Andreopoulos W."/>
            <person name="Hayes R.D."/>
            <person name="Ng V."/>
            <person name="Grigoriev I.V."/>
            <person name="Jackson S.A."/>
            <person name="Sutton T.D.S."/>
            <person name="Dobson A.D.W."/>
            <person name="Rama T."/>
        </authorList>
    </citation>
    <scope>NUCLEOTIDE SEQUENCE</scope>
    <source>
        <strain evidence="4">TS7</strain>
    </source>
</reference>
<dbReference type="EMBL" id="MU251249">
    <property type="protein sequence ID" value="KAG9255926.1"/>
    <property type="molecule type" value="Genomic_DNA"/>
</dbReference>
<evidence type="ECO:0000256" key="2">
    <source>
        <dbReference type="SAM" id="Phobius"/>
    </source>
</evidence>
<dbReference type="InterPro" id="IPR052971">
    <property type="entry name" value="TRP_calcium_channel"/>
</dbReference>
<evidence type="ECO:0000256" key="1">
    <source>
        <dbReference type="SAM" id="MobiDB-lite"/>
    </source>
</evidence>
<feature type="region of interest" description="Disordered" evidence="1">
    <location>
        <begin position="682"/>
        <end position="715"/>
    </location>
</feature>
<protein>
    <recommendedName>
        <fullName evidence="3">Calcium channel YVC1-like C-terminal transmembrane domain-containing protein</fullName>
    </recommendedName>
</protein>
<feature type="compositionally biased region" description="Basic and acidic residues" evidence="1">
    <location>
        <begin position="9"/>
        <end position="21"/>
    </location>
</feature>
<dbReference type="PANTHER" id="PTHR35859">
    <property type="entry name" value="NONSELECTIVE CATION CHANNEL PROTEIN"/>
    <property type="match status" value="1"/>
</dbReference>
<feature type="region of interest" description="Disordered" evidence="1">
    <location>
        <begin position="1"/>
        <end position="21"/>
    </location>
</feature>
<sequence>MPLRLKAQRQGEREESPAPEAYHHEWDLPHIEQHESFQEVIKKLSLHDSNNSFFADVVELPSSFEQLRTTSAGDGLMALVEHLGHTCKNRTIVSALLALRWHYVTDKEHRGLSEARGNACEIVAWRFLTSLSEREAVDYCLYEIPGKEALDATALMSSNTFLYHNEESTEYSPLLGNSVGNGSGRPSVGSTRRAQLMQAIPKLTMVADVDSDIENNPGDLNGDNAAYHPITGQADPNSTFKNLNALEIAAIANAKRFLSQYIVQKIITGLWNGDIIFWDSVSATATRMPRYYNPRTTDPYSRLRVPRYLKAWEAFFFAIFLALYYSVVLQRNLTSIPMVEVAFYIWLVSFLWDEFQEWADAGIFYMTDIWNLFDMSMITLGVTFAVLRVIGITMSNLAVTNTAFDILSLEALLVVPRIFSFLSLSPYWGTLIPCLKEMGKDFVKFMILVVIVYLGFLTTFSLISRDTFTFGTMTWEITQIFYGNTNIAFRIMNDIDVNFGPPLMLLFITLSSILLTGTLTGMLSNSFGRVMAQSREEYLYVYSVYVLEASTSSRLTHFLPPFNIIALVFFRPWRLIFPKDDRFRHSRVVALKITHAPVVLLIQLYESLCRKIAGTGILEREAGQSFSGGRTRSNSQAPPPPRHRDVPAGRSRTARDRGSGELPASYRRRFNSLSAQRRPLGYSEHLHPGYRPSPAAGTDWGGAAEDGDHADHSPSNAELMRRIDKLTAMVATLQEHQNQQAQHRTPALRHEEETLVSVS</sequence>
<feature type="region of interest" description="Disordered" evidence="1">
    <location>
        <begin position="735"/>
        <end position="759"/>
    </location>
</feature>
<dbReference type="Proteomes" id="UP000887229">
    <property type="component" value="Unassembled WGS sequence"/>
</dbReference>
<feature type="transmembrane region" description="Helical" evidence="2">
    <location>
        <begin position="372"/>
        <end position="391"/>
    </location>
</feature>
<feature type="compositionally biased region" description="Basic and acidic residues" evidence="1">
    <location>
        <begin position="642"/>
        <end position="659"/>
    </location>
</feature>
<dbReference type="Pfam" id="PF23317">
    <property type="entry name" value="YVC1_C"/>
    <property type="match status" value="1"/>
</dbReference>
<evidence type="ECO:0000313" key="4">
    <source>
        <dbReference type="EMBL" id="KAG9255926.1"/>
    </source>
</evidence>
<comment type="caution">
    <text evidence="4">The sequence shown here is derived from an EMBL/GenBank/DDBJ whole genome shotgun (WGS) entry which is preliminary data.</text>
</comment>
<dbReference type="AlphaFoldDB" id="A0A9P7ZPX1"/>
<gene>
    <name evidence="4" type="ORF">F5Z01DRAFT_634896</name>
</gene>
<evidence type="ECO:0000259" key="3">
    <source>
        <dbReference type="Pfam" id="PF23317"/>
    </source>
</evidence>
<keyword evidence="2" id="KW-0812">Transmembrane</keyword>
<organism evidence="4 5">
    <name type="scientific">Emericellopsis atlantica</name>
    <dbReference type="NCBI Taxonomy" id="2614577"/>
    <lineage>
        <taxon>Eukaryota</taxon>
        <taxon>Fungi</taxon>
        <taxon>Dikarya</taxon>
        <taxon>Ascomycota</taxon>
        <taxon>Pezizomycotina</taxon>
        <taxon>Sordariomycetes</taxon>
        <taxon>Hypocreomycetidae</taxon>
        <taxon>Hypocreales</taxon>
        <taxon>Bionectriaceae</taxon>
        <taxon>Emericellopsis</taxon>
    </lineage>
</organism>
<feature type="transmembrane region" description="Helical" evidence="2">
    <location>
        <begin position="308"/>
        <end position="327"/>
    </location>
</feature>
<feature type="transmembrane region" description="Helical" evidence="2">
    <location>
        <begin position="333"/>
        <end position="352"/>
    </location>
</feature>
<dbReference type="OrthoDB" id="310870at2759"/>
<feature type="transmembrane region" description="Helical" evidence="2">
    <location>
        <begin position="503"/>
        <end position="523"/>
    </location>
</feature>
<accession>A0A9P7ZPX1</accession>
<keyword evidence="2" id="KW-0472">Membrane</keyword>
<feature type="region of interest" description="Disordered" evidence="1">
    <location>
        <begin position="623"/>
        <end position="668"/>
    </location>
</feature>
<feature type="transmembrane region" description="Helical" evidence="2">
    <location>
        <begin position="411"/>
        <end position="430"/>
    </location>
</feature>
<keyword evidence="2" id="KW-1133">Transmembrane helix</keyword>
<dbReference type="GeneID" id="70293000"/>
<evidence type="ECO:0000313" key="5">
    <source>
        <dbReference type="Proteomes" id="UP000887229"/>
    </source>
</evidence>
<dbReference type="RefSeq" id="XP_046119850.1">
    <property type="nucleotide sequence ID" value="XM_046262097.1"/>
</dbReference>
<feature type="domain" description="Calcium channel YVC1-like C-terminal transmembrane" evidence="3">
    <location>
        <begin position="317"/>
        <end position="607"/>
    </location>
</feature>
<keyword evidence="5" id="KW-1185">Reference proteome</keyword>